<sequence length="72" mass="8048">MNIAVILFGPPGSGKGTQAQLLADKLNLFHFDTGKYIRDILYNPKLKNNAAIKRERRLNESGQLNTSSWVFG</sequence>
<accession>A0A0G0FDF5</accession>
<dbReference type="AlphaFoldDB" id="A0A0G0FDF5"/>
<dbReference type="SUPFAM" id="SSF52540">
    <property type="entry name" value="P-loop containing nucleoside triphosphate hydrolases"/>
    <property type="match status" value="1"/>
</dbReference>
<name>A0A0G0FDF5_9BACT</name>
<dbReference type="GO" id="GO:0016301">
    <property type="term" value="F:kinase activity"/>
    <property type="evidence" value="ECO:0007669"/>
    <property type="project" value="UniProtKB-KW"/>
</dbReference>
<gene>
    <name evidence="1" type="ORF">UR88_C0018G0001</name>
</gene>
<dbReference type="Gene3D" id="3.40.50.300">
    <property type="entry name" value="P-loop containing nucleotide triphosphate hydrolases"/>
    <property type="match status" value="1"/>
</dbReference>
<dbReference type="Proteomes" id="UP000186383">
    <property type="component" value="Unassembled WGS sequence"/>
</dbReference>
<comment type="caution">
    <text evidence="1">The sequence shown here is derived from an EMBL/GenBank/DDBJ whole genome shotgun (WGS) entry which is preliminary data.</text>
</comment>
<organism evidence="1 2">
    <name type="scientific">Candidatus Nomurabacteria bacterium GW2011_GWA1_35_8</name>
    <dbReference type="NCBI Taxonomy" id="1618727"/>
    <lineage>
        <taxon>Bacteria</taxon>
        <taxon>Candidatus Nomuraibacteriota</taxon>
    </lineage>
</organism>
<dbReference type="Pfam" id="PF13207">
    <property type="entry name" value="AAA_17"/>
    <property type="match status" value="1"/>
</dbReference>
<keyword evidence="1" id="KW-0808">Transferase</keyword>
<reference evidence="1 2" key="1">
    <citation type="journal article" date="2015" name="Nature">
        <title>rRNA introns, odd ribosomes, and small enigmatic genomes across a large radiation of phyla.</title>
        <authorList>
            <person name="Brown C.T."/>
            <person name="Hug L.A."/>
            <person name="Thomas B.C."/>
            <person name="Sharon I."/>
            <person name="Castelle C.J."/>
            <person name="Singh A."/>
            <person name="Wilkins M.J."/>
            <person name="Williams K.H."/>
            <person name="Banfield J.F."/>
        </authorList>
    </citation>
    <scope>NUCLEOTIDE SEQUENCE [LARGE SCALE GENOMIC DNA]</scope>
</reference>
<evidence type="ECO:0000313" key="1">
    <source>
        <dbReference type="EMBL" id="KKP85420.1"/>
    </source>
</evidence>
<dbReference type="InterPro" id="IPR027417">
    <property type="entry name" value="P-loop_NTPase"/>
</dbReference>
<keyword evidence="1" id="KW-0418">Kinase</keyword>
<dbReference type="EMBL" id="LBQW01000018">
    <property type="protein sequence ID" value="KKP85420.1"/>
    <property type="molecule type" value="Genomic_DNA"/>
</dbReference>
<feature type="non-terminal residue" evidence="1">
    <location>
        <position position="72"/>
    </location>
</feature>
<protein>
    <submittedName>
        <fullName evidence="1">Adenylate kinase</fullName>
    </submittedName>
</protein>
<evidence type="ECO:0000313" key="2">
    <source>
        <dbReference type="Proteomes" id="UP000186383"/>
    </source>
</evidence>
<proteinExistence type="predicted"/>